<dbReference type="Pfam" id="PF04055">
    <property type="entry name" value="Radical_SAM"/>
    <property type="match status" value="1"/>
</dbReference>
<dbReference type="InterPro" id="IPR017200">
    <property type="entry name" value="PqqE-like"/>
</dbReference>
<sequence>MPLAKILEVIDQLVELKISQIWWEGGDPLIHPGIFEAVSYAASKGLRNAIFTSGLPLTRKMCQRILDHLSRKEINLIGVHIDSLNPEIYNRLHWDPKGLEKKVKGYRMLMEVGYPADRILPCLTMTAPALEVIEETLDWYIDEMGAKFVEMTVFKPHGFGAQNRELEPTLSGLRRAYEYRSQKLGNPAWLRMGTTECSSIRCQTNFYVAADGAVKLCPCIPPELFPLGNVYQERLPEIFARHGRQLTMNNLKIQGKCGECENNADGVCRGCRASAYHYLGDFEAADPKCWLNPAAKETYLR</sequence>
<dbReference type="GO" id="GO:0003824">
    <property type="term" value="F:catalytic activity"/>
    <property type="evidence" value="ECO:0007669"/>
    <property type="project" value="InterPro"/>
</dbReference>
<dbReference type="InterPro" id="IPR013785">
    <property type="entry name" value="Aldolase_TIM"/>
</dbReference>
<organism evidence="9 10">
    <name type="scientific">Tectimicrobiota bacterium</name>
    <dbReference type="NCBI Taxonomy" id="2528274"/>
    <lineage>
        <taxon>Bacteria</taxon>
        <taxon>Pseudomonadati</taxon>
        <taxon>Nitrospinota/Tectimicrobiota group</taxon>
        <taxon>Candidatus Tectimicrobiota</taxon>
    </lineage>
</organism>
<dbReference type="EMBL" id="JACPRF010000401">
    <property type="protein sequence ID" value="MBI2877812.1"/>
    <property type="molecule type" value="Genomic_DNA"/>
</dbReference>
<dbReference type="InterPro" id="IPR058240">
    <property type="entry name" value="rSAM_sf"/>
</dbReference>
<keyword evidence="4" id="KW-0479">Metal-binding</keyword>
<evidence type="ECO:0000256" key="1">
    <source>
        <dbReference type="ARBA" id="ARBA00001966"/>
    </source>
</evidence>
<dbReference type="InterPro" id="IPR023885">
    <property type="entry name" value="4Fe4S-binding_SPASM_dom"/>
</dbReference>
<evidence type="ECO:0000259" key="8">
    <source>
        <dbReference type="Pfam" id="PF13186"/>
    </source>
</evidence>
<keyword evidence="5" id="KW-0408">Iron</keyword>
<comment type="cofactor">
    <cofactor evidence="1">
        <name>[4Fe-4S] cluster</name>
        <dbReference type="ChEBI" id="CHEBI:49883"/>
    </cofactor>
</comment>
<dbReference type="SUPFAM" id="SSF102114">
    <property type="entry name" value="Radical SAM enzymes"/>
    <property type="match status" value="1"/>
</dbReference>
<feature type="domain" description="4Fe4S-binding SPASM" evidence="8">
    <location>
        <begin position="202"/>
        <end position="260"/>
    </location>
</feature>
<evidence type="ECO:0000313" key="9">
    <source>
        <dbReference type="EMBL" id="MBI2877812.1"/>
    </source>
</evidence>
<dbReference type="PANTHER" id="PTHR11228:SF7">
    <property type="entry name" value="PQQA PEPTIDE CYCLASE"/>
    <property type="match status" value="1"/>
</dbReference>
<keyword evidence="2" id="KW-0004">4Fe-4S</keyword>
<evidence type="ECO:0000256" key="4">
    <source>
        <dbReference type="ARBA" id="ARBA00022723"/>
    </source>
</evidence>
<evidence type="ECO:0000313" key="10">
    <source>
        <dbReference type="Proteomes" id="UP000769766"/>
    </source>
</evidence>
<keyword evidence="3" id="KW-0949">S-adenosyl-L-methionine</keyword>
<accession>A0A932FXY2</accession>
<evidence type="ECO:0000256" key="3">
    <source>
        <dbReference type="ARBA" id="ARBA00022691"/>
    </source>
</evidence>
<proteinExistence type="predicted"/>
<dbReference type="AlphaFoldDB" id="A0A932FXY2"/>
<dbReference type="GO" id="GO:0051539">
    <property type="term" value="F:4 iron, 4 sulfur cluster binding"/>
    <property type="evidence" value="ECO:0007669"/>
    <property type="project" value="UniProtKB-KW"/>
</dbReference>
<dbReference type="InterPro" id="IPR007197">
    <property type="entry name" value="rSAM"/>
</dbReference>
<dbReference type="Gene3D" id="3.20.20.70">
    <property type="entry name" value="Aldolase class I"/>
    <property type="match status" value="1"/>
</dbReference>
<comment type="caution">
    <text evidence="9">The sequence shown here is derived from an EMBL/GenBank/DDBJ whole genome shotgun (WGS) entry which is preliminary data.</text>
</comment>
<dbReference type="Proteomes" id="UP000769766">
    <property type="component" value="Unassembled WGS sequence"/>
</dbReference>
<protein>
    <submittedName>
        <fullName evidence="9">Radical SAM protein</fullName>
    </submittedName>
</protein>
<evidence type="ECO:0000256" key="2">
    <source>
        <dbReference type="ARBA" id="ARBA00022485"/>
    </source>
</evidence>
<dbReference type="CDD" id="cd01335">
    <property type="entry name" value="Radical_SAM"/>
    <property type="match status" value="1"/>
</dbReference>
<gene>
    <name evidence="9" type="ORF">HYY20_13135</name>
</gene>
<reference evidence="9" key="1">
    <citation type="submission" date="2020-07" db="EMBL/GenBank/DDBJ databases">
        <title>Huge and variable diversity of episymbiotic CPR bacteria and DPANN archaea in groundwater ecosystems.</title>
        <authorList>
            <person name="He C.Y."/>
            <person name="Keren R."/>
            <person name="Whittaker M."/>
            <person name="Farag I.F."/>
            <person name="Doudna J."/>
            <person name="Cate J.H.D."/>
            <person name="Banfield J.F."/>
        </authorList>
    </citation>
    <scope>NUCLEOTIDE SEQUENCE</scope>
    <source>
        <strain evidence="9">NC_groundwater_672_Ag_B-0.1um_62_36</strain>
    </source>
</reference>
<dbReference type="PIRSF" id="PIRSF037420">
    <property type="entry name" value="PQQ_syn_pqqE"/>
    <property type="match status" value="1"/>
</dbReference>
<dbReference type="InterPro" id="IPR050377">
    <property type="entry name" value="Radical_SAM_PqqE_MftC-like"/>
</dbReference>
<keyword evidence="6" id="KW-0411">Iron-sulfur</keyword>
<dbReference type="PANTHER" id="PTHR11228">
    <property type="entry name" value="RADICAL SAM DOMAIN PROTEIN"/>
    <property type="match status" value="1"/>
</dbReference>
<evidence type="ECO:0000256" key="6">
    <source>
        <dbReference type="ARBA" id="ARBA00023014"/>
    </source>
</evidence>
<evidence type="ECO:0000256" key="5">
    <source>
        <dbReference type="ARBA" id="ARBA00023004"/>
    </source>
</evidence>
<evidence type="ECO:0000259" key="7">
    <source>
        <dbReference type="Pfam" id="PF04055"/>
    </source>
</evidence>
<dbReference type="GO" id="GO:0046872">
    <property type="term" value="F:metal ion binding"/>
    <property type="evidence" value="ECO:0007669"/>
    <property type="project" value="UniProtKB-KW"/>
</dbReference>
<feature type="domain" description="Radical SAM core" evidence="7">
    <location>
        <begin position="1"/>
        <end position="119"/>
    </location>
</feature>
<name>A0A932FXY2_UNCTE</name>
<dbReference type="Pfam" id="PF13186">
    <property type="entry name" value="SPASM"/>
    <property type="match status" value="1"/>
</dbReference>